<sequence length="259" mass="27055">MTPVRRSADGIDRRALLRGAAGLTATLGLAATIGLQAAGQASAYGWSRTLQQGASGSDVVELQIRVGGWAASGAQQTYVAWDGAFGPATTAAVQRFQSAYGLSADGVVGPQTQSVLNSLEAGDGSTAHFDWSEFSSQDGSGFSGGKVDAATVKENLRRLMYKLEAVRKKAGNSPITVNSGFRSIAHNAAVGGASNSMHVYGVAADIVVSGYSTLQTYRIAETCGFSGLEAYTHSWQHVDSRVQYPSYGSGSWWWESGVA</sequence>
<evidence type="ECO:0000259" key="2">
    <source>
        <dbReference type="Pfam" id="PF08291"/>
    </source>
</evidence>
<reference evidence="3 4" key="1">
    <citation type="submission" date="2016-10" db="EMBL/GenBank/DDBJ databases">
        <authorList>
            <person name="de Groot N.N."/>
        </authorList>
    </citation>
    <scope>NUCLEOTIDE SEQUENCE [LARGE SCALE GENOMIC DNA]</scope>
    <source>
        <strain evidence="3 4">DSM 40306</strain>
    </source>
</reference>
<dbReference type="Gene3D" id="1.10.101.10">
    <property type="entry name" value="PGBD-like superfamily/PGBD"/>
    <property type="match status" value="1"/>
</dbReference>
<dbReference type="InterPro" id="IPR002477">
    <property type="entry name" value="Peptidoglycan-bd-like"/>
</dbReference>
<evidence type="ECO:0000313" key="4">
    <source>
        <dbReference type="Proteomes" id="UP000182375"/>
    </source>
</evidence>
<dbReference type="GeneID" id="95516426"/>
<organism evidence="3 4">
    <name type="scientific">Streptomyces misionensis</name>
    <dbReference type="NCBI Taxonomy" id="67331"/>
    <lineage>
        <taxon>Bacteria</taxon>
        <taxon>Bacillati</taxon>
        <taxon>Actinomycetota</taxon>
        <taxon>Actinomycetes</taxon>
        <taxon>Kitasatosporales</taxon>
        <taxon>Streptomycetaceae</taxon>
        <taxon>Streptomyces</taxon>
    </lineage>
</organism>
<feature type="domain" description="Peptidase M15A C-terminal" evidence="2">
    <location>
        <begin position="128"/>
        <end position="239"/>
    </location>
</feature>
<dbReference type="SUPFAM" id="SSF47090">
    <property type="entry name" value="PGBD-like"/>
    <property type="match status" value="1"/>
</dbReference>
<dbReference type="RefSeq" id="WP_071828699.1">
    <property type="nucleotide sequence ID" value="NZ_FNTD01000004.1"/>
</dbReference>
<dbReference type="Pfam" id="PF08291">
    <property type="entry name" value="Peptidase_M15_3"/>
    <property type="match status" value="1"/>
</dbReference>
<proteinExistence type="predicted"/>
<dbReference type="InterPro" id="IPR036366">
    <property type="entry name" value="PGBDSf"/>
</dbReference>
<dbReference type="PROSITE" id="PS51318">
    <property type="entry name" value="TAT"/>
    <property type="match status" value="1"/>
</dbReference>
<dbReference type="InterPro" id="IPR009045">
    <property type="entry name" value="Zn_M74/Hedgehog-like"/>
</dbReference>
<evidence type="ECO:0000313" key="3">
    <source>
        <dbReference type="EMBL" id="SEE25567.1"/>
    </source>
</evidence>
<dbReference type="Pfam" id="PF01471">
    <property type="entry name" value="PG_binding_1"/>
    <property type="match status" value="1"/>
</dbReference>
<accession>A0A1H5HC52</accession>
<dbReference type="InterPro" id="IPR006311">
    <property type="entry name" value="TAT_signal"/>
</dbReference>
<dbReference type="AlphaFoldDB" id="A0A1H5HC52"/>
<protein>
    <submittedName>
        <fullName evidence="3">Putative peptidoglycan binding domain-containing protein</fullName>
    </submittedName>
</protein>
<dbReference type="InterPro" id="IPR036365">
    <property type="entry name" value="PGBD-like_sf"/>
</dbReference>
<gene>
    <name evidence="3" type="ORF">SAMN04490357_7440</name>
</gene>
<dbReference type="SUPFAM" id="SSF55166">
    <property type="entry name" value="Hedgehog/DD-peptidase"/>
    <property type="match status" value="1"/>
</dbReference>
<dbReference type="EMBL" id="FNTD01000004">
    <property type="protein sequence ID" value="SEE25567.1"/>
    <property type="molecule type" value="Genomic_DNA"/>
</dbReference>
<dbReference type="InterPro" id="IPR013230">
    <property type="entry name" value="Peptidase_M15A_C"/>
</dbReference>
<dbReference type="Proteomes" id="UP000182375">
    <property type="component" value="Unassembled WGS sequence"/>
</dbReference>
<feature type="domain" description="Peptidoglycan binding-like" evidence="1">
    <location>
        <begin position="80"/>
        <end position="116"/>
    </location>
</feature>
<dbReference type="Gene3D" id="3.30.1380.10">
    <property type="match status" value="1"/>
</dbReference>
<name>A0A1H5HC52_9ACTN</name>
<dbReference type="STRING" id="67331.SAMN04490357_7440"/>
<evidence type="ECO:0000259" key="1">
    <source>
        <dbReference type="Pfam" id="PF01471"/>
    </source>
</evidence>